<sequence length="97" mass="9706">MKPGTRLHSTVSEASVVVVRPGTTDVLTCGGQPMATEPSGGATAADATDGEQLVIGKRYVDEESGVEVLCVKGGAGPLAVAGRVLTVKSAKQLPASD</sequence>
<dbReference type="AlphaFoldDB" id="A0A6P0HKP0"/>
<gene>
    <name evidence="1" type="ORF">G3T38_12790</name>
</gene>
<proteinExistence type="predicted"/>
<reference evidence="1 2" key="1">
    <citation type="journal article" date="2014" name="Int. J. Syst. Evol. Microbiol.">
        <title>Nocardioides zeae sp. nov., isolated from the stem of Zea mays.</title>
        <authorList>
            <person name="Glaeser S.P."/>
            <person name="McInroy J.A."/>
            <person name="Busse H.J."/>
            <person name="Kampfer P."/>
        </authorList>
    </citation>
    <scope>NUCLEOTIDE SEQUENCE [LARGE SCALE GENOMIC DNA]</scope>
    <source>
        <strain evidence="1 2">JCM 30728</strain>
    </source>
</reference>
<dbReference type="RefSeq" id="WP_163772697.1">
    <property type="nucleotide sequence ID" value="NZ_JAAGXA010000008.1"/>
</dbReference>
<organism evidence="1 2">
    <name type="scientific">Nocardioides zeae</name>
    <dbReference type="NCBI Taxonomy" id="1457234"/>
    <lineage>
        <taxon>Bacteria</taxon>
        <taxon>Bacillati</taxon>
        <taxon>Actinomycetota</taxon>
        <taxon>Actinomycetes</taxon>
        <taxon>Propionibacteriales</taxon>
        <taxon>Nocardioidaceae</taxon>
        <taxon>Nocardioides</taxon>
    </lineage>
</organism>
<keyword evidence="2" id="KW-1185">Reference proteome</keyword>
<dbReference type="Proteomes" id="UP000468687">
    <property type="component" value="Unassembled WGS sequence"/>
</dbReference>
<accession>A0A6P0HKP0</accession>
<dbReference type="EMBL" id="JAAGXA010000008">
    <property type="protein sequence ID" value="NEN79156.1"/>
    <property type="molecule type" value="Genomic_DNA"/>
</dbReference>
<evidence type="ECO:0000313" key="1">
    <source>
        <dbReference type="EMBL" id="NEN79156.1"/>
    </source>
</evidence>
<comment type="caution">
    <text evidence="1">The sequence shown here is derived from an EMBL/GenBank/DDBJ whole genome shotgun (WGS) entry which is preliminary data.</text>
</comment>
<evidence type="ECO:0000313" key="2">
    <source>
        <dbReference type="Proteomes" id="UP000468687"/>
    </source>
</evidence>
<protein>
    <submittedName>
        <fullName evidence="1">Uncharacterized protein</fullName>
    </submittedName>
</protein>
<name>A0A6P0HKP0_9ACTN</name>